<dbReference type="Proteomes" id="UP000007519">
    <property type="component" value="Chromosome"/>
</dbReference>
<evidence type="ECO:0000313" key="2">
    <source>
        <dbReference type="EMBL" id="AFC23732.1"/>
    </source>
</evidence>
<feature type="transmembrane region" description="Helical" evidence="1">
    <location>
        <begin position="240"/>
        <end position="261"/>
    </location>
</feature>
<keyword evidence="3" id="KW-1185">Reference proteome</keyword>
<dbReference type="HOGENOM" id="CLU_789619_0_0_10"/>
<proteinExistence type="predicted"/>
<gene>
    <name evidence="2" type="ordered locus">SGRA_0997</name>
</gene>
<evidence type="ECO:0000256" key="1">
    <source>
        <dbReference type="SAM" id="Phobius"/>
    </source>
</evidence>
<dbReference type="EMBL" id="CP002831">
    <property type="protein sequence ID" value="AFC23732.1"/>
    <property type="molecule type" value="Genomic_DNA"/>
</dbReference>
<feature type="transmembrane region" description="Helical" evidence="1">
    <location>
        <begin position="29"/>
        <end position="55"/>
    </location>
</feature>
<dbReference type="RefSeq" id="WP_015691381.1">
    <property type="nucleotide sequence ID" value="NC_016940.1"/>
</dbReference>
<organism evidence="2 3">
    <name type="scientific">Saprospira grandis (strain Lewin)</name>
    <dbReference type="NCBI Taxonomy" id="984262"/>
    <lineage>
        <taxon>Bacteria</taxon>
        <taxon>Pseudomonadati</taxon>
        <taxon>Bacteroidota</taxon>
        <taxon>Saprospiria</taxon>
        <taxon>Saprospirales</taxon>
        <taxon>Saprospiraceae</taxon>
        <taxon>Saprospira</taxon>
    </lineage>
</organism>
<dbReference type="KEGG" id="sgn:SGRA_0997"/>
<keyword evidence="1" id="KW-0472">Membrane</keyword>
<keyword evidence="1" id="KW-1133">Transmembrane helix</keyword>
<evidence type="ECO:0000313" key="3">
    <source>
        <dbReference type="Proteomes" id="UP000007519"/>
    </source>
</evidence>
<accession>H6L305</accession>
<dbReference type="AlphaFoldDB" id="H6L305"/>
<keyword evidence="1" id="KW-0812">Transmembrane</keyword>
<feature type="transmembrane region" description="Helical" evidence="1">
    <location>
        <begin position="61"/>
        <end position="86"/>
    </location>
</feature>
<dbReference type="STRING" id="984262.SGRA_0997"/>
<sequence>MNQFQHWQARLFRKEQAAWSYIVEPIPPYWFVPLQIVFFTIFILNLIVMVLAALFELEIKLLINICSSIFFGSFALFFLAGLLLAYKNEDYIWYPKFCISDQQLKILSRGLGLSLFKEDMQRIQSASIIKKTLFKKEVYQLVLQLTDGQQRLVPYCLQSKENLAVFLNLLNREESPELALVDQAAPATIYIQEEEELIILAQQDPDISISRRRIVAVIAFLAFILGTGLCSALWENKKILFEAFPYLVLGIASPFILWLIYEQYRYMSNLKMVISPHRLALKRPDWPFPLATSSIEQLGQIEIVQKERNSFELEFIAMDGKIIKAPIVFQQYEQAAECKKQILALTHFKAL</sequence>
<feature type="transmembrane region" description="Helical" evidence="1">
    <location>
        <begin position="214"/>
        <end position="234"/>
    </location>
</feature>
<protein>
    <submittedName>
        <fullName evidence="2">Uncharacterized protein</fullName>
    </submittedName>
</protein>
<reference evidence="2 3" key="1">
    <citation type="journal article" date="2012" name="Stand. Genomic Sci.">
        <title>Complete genome sequencing and analysis of Saprospira grandis str. Lewin, a predatory marine bacterium.</title>
        <authorList>
            <person name="Saw J.H."/>
            <person name="Yuryev A."/>
            <person name="Kanbe M."/>
            <person name="Hou S."/>
            <person name="Young A.G."/>
            <person name="Aizawa S."/>
            <person name="Alam M."/>
        </authorList>
    </citation>
    <scope>NUCLEOTIDE SEQUENCE [LARGE SCALE GENOMIC DNA]</scope>
    <source>
        <strain evidence="2 3">Lewin</strain>
    </source>
</reference>
<name>H6L305_SAPGL</name>